<dbReference type="KEGG" id="pstg:E8M01_24800"/>
<accession>A0A4D7B2S8</accession>
<evidence type="ECO:0000313" key="5">
    <source>
        <dbReference type="EMBL" id="QCI67171.1"/>
    </source>
</evidence>
<feature type="domain" description="Leucine-binding protein" evidence="4">
    <location>
        <begin position="41"/>
        <end position="382"/>
    </location>
</feature>
<sequence length="405" mass="42623">MSSHPSPSRRAVLAGGAATVLGAAIGAPLGLPALAQSAGRPLKIGMVTSLSGPFAALGESMRAGIQLFLKENDNRLAGRPVELVVEDDQAKPDEGVRKFRKLIGQDNADLVCGVISSAVALAVRDVVTDAKALTFISAGSANDLARKAASPLVFRPTKTNWMLGHTAGLWAYEKIAKKGCLTIGADYAAGREYVGDFAATYRAQGGQIGRQLWSPLGSTDFGPLLTTIAAERPDFIYAFFAGSDAVRFLQQMRDYRLSGRIKLIGGGALFDQEDVVSAVKDAALGGLNTCNQSPTAPSSAGFTRAYQAARNALPGEMGTAGYVTGQVIRAAVEGVQGDLANKDKVKEAVLARPIETVFGPMSFDPRNNQAILDIYVNEVQKDAEGRALNQVIHTYKGVKDPGPMA</sequence>
<keyword evidence="6" id="KW-1185">Reference proteome</keyword>
<reference evidence="5 6" key="1">
    <citation type="submission" date="2019-04" db="EMBL/GenBank/DDBJ databases">
        <title>Phreatobacter aquaticus sp. nov.</title>
        <authorList>
            <person name="Choi A."/>
        </authorList>
    </citation>
    <scope>NUCLEOTIDE SEQUENCE [LARGE SCALE GENOMIC DNA]</scope>
    <source>
        <strain evidence="5 6">KCTC 52518</strain>
    </source>
</reference>
<dbReference type="AlphaFoldDB" id="A0A4D7B2S8"/>
<dbReference type="InterPro" id="IPR006311">
    <property type="entry name" value="TAT_signal"/>
</dbReference>
<dbReference type="PANTHER" id="PTHR30483">
    <property type="entry name" value="LEUCINE-SPECIFIC-BINDING PROTEIN"/>
    <property type="match status" value="1"/>
</dbReference>
<dbReference type="SUPFAM" id="SSF53822">
    <property type="entry name" value="Periplasmic binding protein-like I"/>
    <property type="match status" value="1"/>
</dbReference>
<dbReference type="Gene3D" id="3.40.50.2300">
    <property type="match status" value="2"/>
</dbReference>
<dbReference type="InterPro" id="IPR028081">
    <property type="entry name" value="Leu-bd"/>
</dbReference>
<keyword evidence="3" id="KW-0813">Transport</keyword>
<dbReference type="GO" id="GO:0006865">
    <property type="term" value="P:amino acid transport"/>
    <property type="evidence" value="ECO:0007669"/>
    <property type="project" value="UniProtKB-KW"/>
</dbReference>
<protein>
    <submittedName>
        <fullName evidence="5">ABC transporter substrate-binding protein</fullName>
    </submittedName>
</protein>
<dbReference type="OrthoDB" id="9762849at2"/>
<evidence type="ECO:0000256" key="1">
    <source>
        <dbReference type="ARBA" id="ARBA00010062"/>
    </source>
</evidence>
<evidence type="ECO:0000256" key="2">
    <source>
        <dbReference type="ARBA" id="ARBA00022729"/>
    </source>
</evidence>
<evidence type="ECO:0000259" key="4">
    <source>
        <dbReference type="Pfam" id="PF13458"/>
    </source>
</evidence>
<dbReference type="InterPro" id="IPR028082">
    <property type="entry name" value="Peripla_BP_I"/>
</dbReference>
<evidence type="ECO:0000256" key="3">
    <source>
        <dbReference type="ARBA" id="ARBA00022970"/>
    </source>
</evidence>
<dbReference type="PROSITE" id="PS51318">
    <property type="entry name" value="TAT"/>
    <property type="match status" value="1"/>
</dbReference>
<proteinExistence type="inferred from homology"/>
<gene>
    <name evidence="5" type="ORF">E8M01_24800</name>
</gene>
<comment type="similarity">
    <text evidence="1">Belongs to the leucine-binding protein family.</text>
</comment>
<keyword evidence="3" id="KW-0029">Amino-acid transport</keyword>
<dbReference type="CDD" id="cd20014">
    <property type="entry name" value="PBP1_RPA0668_benzoate-like"/>
    <property type="match status" value="1"/>
</dbReference>
<keyword evidence="2" id="KW-0732">Signal</keyword>
<dbReference type="PANTHER" id="PTHR30483:SF6">
    <property type="entry name" value="PERIPLASMIC BINDING PROTEIN OF ABC TRANSPORTER FOR NATURAL AMINO ACIDS"/>
    <property type="match status" value="1"/>
</dbReference>
<dbReference type="InterPro" id="IPR051010">
    <property type="entry name" value="BCAA_transport"/>
</dbReference>
<organism evidence="5 6">
    <name type="scientific">Phreatobacter stygius</name>
    <dbReference type="NCBI Taxonomy" id="1940610"/>
    <lineage>
        <taxon>Bacteria</taxon>
        <taxon>Pseudomonadati</taxon>
        <taxon>Pseudomonadota</taxon>
        <taxon>Alphaproteobacteria</taxon>
        <taxon>Hyphomicrobiales</taxon>
        <taxon>Phreatobacteraceae</taxon>
        <taxon>Phreatobacter</taxon>
    </lineage>
</organism>
<dbReference type="EMBL" id="CP039690">
    <property type="protein sequence ID" value="QCI67171.1"/>
    <property type="molecule type" value="Genomic_DNA"/>
</dbReference>
<dbReference type="Proteomes" id="UP000298781">
    <property type="component" value="Chromosome"/>
</dbReference>
<dbReference type="RefSeq" id="WP_136962606.1">
    <property type="nucleotide sequence ID" value="NZ_CP039690.1"/>
</dbReference>
<evidence type="ECO:0000313" key="6">
    <source>
        <dbReference type="Proteomes" id="UP000298781"/>
    </source>
</evidence>
<dbReference type="Pfam" id="PF13458">
    <property type="entry name" value="Peripla_BP_6"/>
    <property type="match status" value="1"/>
</dbReference>
<name>A0A4D7B2S8_9HYPH</name>